<gene>
    <name evidence="3" type="ORF">DFH07DRAFT_836865</name>
</gene>
<evidence type="ECO:0000256" key="2">
    <source>
        <dbReference type="SAM" id="Phobius"/>
    </source>
</evidence>
<feature type="transmembrane region" description="Helical" evidence="2">
    <location>
        <begin position="108"/>
        <end position="129"/>
    </location>
</feature>
<dbReference type="Proteomes" id="UP001215280">
    <property type="component" value="Unassembled WGS sequence"/>
</dbReference>
<keyword evidence="2" id="KW-0812">Transmembrane</keyword>
<protein>
    <submittedName>
        <fullName evidence="3">Uncharacterized protein</fullName>
    </submittedName>
</protein>
<reference evidence="3" key="1">
    <citation type="submission" date="2023-03" db="EMBL/GenBank/DDBJ databases">
        <title>Massive genome expansion in bonnet fungi (Mycena s.s.) driven by repeated elements and novel gene families across ecological guilds.</title>
        <authorList>
            <consortium name="Lawrence Berkeley National Laboratory"/>
            <person name="Harder C.B."/>
            <person name="Miyauchi S."/>
            <person name="Viragh M."/>
            <person name="Kuo A."/>
            <person name="Thoen E."/>
            <person name="Andreopoulos B."/>
            <person name="Lu D."/>
            <person name="Skrede I."/>
            <person name="Drula E."/>
            <person name="Henrissat B."/>
            <person name="Morin E."/>
            <person name="Kohler A."/>
            <person name="Barry K."/>
            <person name="LaButti K."/>
            <person name="Morin E."/>
            <person name="Salamov A."/>
            <person name="Lipzen A."/>
            <person name="Mereny Z."/>
            <person name="Hegedus B."/>
            <person name="Baldrian P."/>
            <person name="Stursova M."/>
            <person name="Weitz H."/>
            <person name="Taylor A."/>
            <person name="Grigoriev I.V."/>
            <person name="Nagy L.G."/>
            <person name="Martin F."/>
            <person name="Kauserud H."/>
        </authorList>
    </citation>
    <scope>NUCLEOTIDE SEQUENCE</scope>
    <source>
        <strain evidence="3">CBHHK188m</strain>
    </source>
</reference>
<accession>A0AAD7IFV7</accession>
<keyword evidence="2" id="KW-1133">Transmembrane helix</keyword>
<name>A0AAD7IFV7_9AGAR</name>
<dbReference type="EMBL" id="JARJLG010000119">
    <property type="protein sequence ID" value="KAJ7742153.1"/>
    <property type="molecule type" value="Genomic_DNA"/>
</dbReference>
<dbReference type="AlphaFoldDB" id="A0AAD7IFV7"/>
<evidence type="ECO:0000256" key="1">
    <source>
        <dbReference type="SAM" id="MobiDB-lite"/>
    </source>
</evidence>
<keyword evidence="4" id="KW-1185">Reference proteome</keyword>
<evidence type="ECO:0000313" key="4">
    <source>
        <dbReference type="Proteomes" id="UP001215280"/>
    </source>
</evidence>
<organism evidence="3 4">
    <name type="scientific">Mycena maculata</name>
    <dbReference type="NCBI Taxonomy" id="230809"/>
    <lineage>
        <taxon>Eukaryota</taxon>
        <taxon>Fungi</taxon>
        <taxon>Dikarya</taxon>
        <taxon>Basidiomycota</taxon>
        <taxon>Agaricomycotina</taxon>
        <taxon>Agaricomycetes</taxon>
        <taxon>Agaricomycetidae</taxon>
        <taxon>Agaricales</taxon>
        <taxon>Marasmiineae</taxon>
        <taxon>Mycenaceae</taxon>
        <taxon>Mycena</taxon>
    </lineage>
</organism>
<keyword evidence="2" id="KW-0472">Membrane</keyword>
<sequence>MARNYCTRSHARSTKNCATIYEENICSPTPLEEIICSKGEVARHTKTDHNLPIHPATESTRNIPTPAHTRKGTITHTETTIKTEGKHPRRINAEKQAAPAGVRRRMRWFLAALLCVHPPMFLFKCGMIGGSGKLFVVKCICGGASAGLFANLGKCSSRVQVRAGQAEGGSGDGDGVHVAGWIIDSLESGVGWLCCPFH</sequence>
<comment type="caution">
    <text evidence="3">The sequence shown here is derived from an EMBL/GenBank/DDBJ whole genome shotgun (WGS) entry which is preliminary data.</text>
</comment>
<feature type="region of interest" description="Disordered" evidence="1">
    <location>
        <begin position="50"/>
        <end position="70"/>
    </location>
</feature>
<proteinExistence type="predicted"/>
<evidence type="ECO:0000313" key="3">
    <source>
        <dbReference type="EMBL" id="KAJ7742153.1"/>
    </source>
</evidence>
<feature type="transmembrane region" description="Helical" evidence="2">
    <location>
        <begin position="135"/>
        <end position="152"/>
    </location>
</feature>